<feature type="compositionally biased region" description="Polar residues" evidence="1">
    <location>
        <begin position="323"/>
        <end position="338"/>
    </location>
</feature>
<name>A0A1I5H0R6_9FIRM</name>
<feature type="compositionally biased region" description="Low complexity" evidence="1">
    <location>
        <begin position="420"/>
        <end position="430"/>
    </location>
</feature>
<evidence type="ECO:0000313" key="3">
    <source>
        <dbReference type="EMBL" id="SFO41616.1"/>
    </source>
</evidence>
<dbReference type="PANTHER" id="PTHR42867">
    <property type="entry name" value="MEMBRANE PROTEIN-RELATED"/>
    <property type="match status" value="1"/>
</dbReference>
<reference evidence="3 4" key="1">
    <citation type="submission" date="2016-10" db="EMBL/GenBank/DDBJ databases">
        <authorList>
            <person name="de Groot N.N."/>
        </authorList>
    </citation>
    <scope>NUCLEOTIDE SEQUENCE [LARGE SCALE GENOMIC DNA]</scope>
    <source>
        <strain evidence="3 4">DSM 1283</strain>
    </source>
</reference>
<keyword evidence="2" id="KW-0472">Membrane</keyword>
<proteinExistence type="predicted"/>
<evidence type="ECO:0000256" key="1">
    <source>
        <dbReference type="SAM" id="MobiDB-lite"/>
    </source>
</evidence>
<feature type="transmembrane region" description="Helical" evidence="2">
    <location>
        <begin position="207"/>
        <end position="226"/>
    </location>
</feature>
<feature type="region of interest" description="Disordered" evidence="1">
    <location>
        <begin position="309"/>
        <end position="354"/>
    </location>
</feature>
<dbReference type="RefSeq" id="WP_091687385.1">
    <property type="nucleotide sequence ID" value="NZ_BAABFM010000035.1"/>
</dbReference>
<dbReference type="Proteomes" id="UP000198806">
    <property type="component" value="Unassembled WGS sequence"/>
</dbReference>
<evidence type="ECO:0000256" key="2">
    <source>
        <dbReference type="SAM" id="Phobius"/>
    </source>
</evidence>
<evidence type="ECO:0000313" key="4">
    <source>
        <dbReference type="Proteomes" id="UP000198806"/>
    </source>
</evidence>
<feature type="transmembrane region" description="Helical" evidence="2">
    <location>
        <begin position="142"/>
        <end position="164"/>
    </location>
</feature>
<feature type="transmembrane region" description="Helical" evidence="2">
    <location>
        <begin position="106"/>
        <end position="130"/>
    </location>
</feature>
<feature type="compositionally biased region" description="Basic and acidic residues" evidence="1">
    <location>
        <begin position="431"/>
        <end position="440"/>
    </location>
</feature>
<dbReference type="InterPro" id="IPR010787">
    <property type="entry name" value="DUF1385"/>
</dbReference>
<sequence length="482" mass="54925">MKPSGIGGQAVIEGVMMKNKDEYAIAVRKPNKEIVIEKSTFVSAAEKYKIFKLPIFRGMLSFVESMIIGSRTLTFSASFFEEEEEVKPSRMEKAFSKIFKEKAESVIMGITMLVSVILAIGIFILLPGFIAGLLTEVVQSRVLLTIIEGCIRILLFVSYVAAISQIKDIKRMFMYHGAEHKTINCIERGYELTVENVKRQSREHKRCGTSFMFIVMFVSIIFFIFIRVEQQWLRYVIRVLLIPVIAGVSYEFIRLAGRNESKIVNILSRPGMWLQALTTKEPDNDMIEVAIQSVEAVFDWKEFLNTNKAKTSRNKSARKTVKNSKTNNGNENSKLNDNSSKENNKINQNKNINNMKIEETAEEIIAKKESLKAKSKVVADSTLQHLEADKRNDIEEQNNQKKDDLSKDNKHRSEKHKKSGNNNSKSSEGLKASDKKHPVDEETAAAIGELKGNPYIDEEEDDEILRALDRYLFINEKSKEEE</sequence>
<keyword evidence="4" id="KW-1185">Reference proteome</keyword>
<feature type="transmembrane region" description="Helical" evidence="2">
    <location>
        <begin position="232"/>
        <end position="253"/>
    </location>
</feature>
<feature type="compositionally biased region" description="Low complexity" evidence="1">
    <location>
        <begin position="345"/>
        <end position="354"/>
    </location>
</feature>
<feature type="compositionally biased region" description="Basic and acidic residues" evidence="1">
    <location>
        <begin position="388"/>
        <end position="408"/>
    </location>
</feature>
<dbReference type="PANTHER" id="PTHR42867:SF1">
    <property type="entry name" value="MEMBRANE PROTEIN-RELATED"/>
    <property type="match status" value="1"/>
</dbReference>
<protein>
    <submittedName>
        <fullName evidence="3">Uncharacterized conserved protein YqhQ</fullName>
    </submittedName>
</protein>
<gene>
    <name evidence="3" type="ORF">SAMN04489757_12439</name>
</gene>
<accession>A0A1I5H0R6</accession>
<dbReference type="OrthoDB" id="9784805at2"/>
<feature type="region of interest" description="Disordered" evidence="1">
    <location>
        <begin position="388"/>
        <end position="461"/>
    </location>
</feature>
<dbReference type="STRING" id="1527.SAMN04489757_12439"/>
<feature type="compositionally biased region" description="Basic residues" evidence="1">
    <location>
        <begin position="310"/>
        <end position="322"/>
    </location>
</feature>
<dbReference type="AlphaFoldDB" id="A0A1I5H0R6"/>
<feature type="compositionally biased region" description="Basic residues" evidence="1">
    <location>
        <begin position="409"/>
        <end position="419"/>
    </location>
</feature>
<organism evidence="3 4">
    <name type="scientific">Anaerocolumna aminovalerica</name>
    <dbReference type="NCBI Taxonomy" id="1527"/>
    <lineage>
        <taxon>Bacteria</taxon>
        <taxon>Bacillati</taxon>
        <taxon>Bacillota</taxon>
        <taxon>Clostridia</taxon>
        <taxon>Lachnospirales</taxon>
        <taxon>Lachnospiraceae</taxon>
        <taxon>Anaerocolumna</taxon>
    </lineage>
</organism>
<keyword evidence="2" id="KW-0812">Transmembrane</keyword>
<keyword evidence="2" id="KW-1133">Transmembrane helix</keyword>
<dbReference type="Pfam" id="PF07136">
    <property type="entry name" value="DUF1385"/>
    <property type="match status" value="1"/>
</dbReference>
<dbReference type="EMBL" id="FOWD01000024">
    <property type="protein sequence ID" value="SFO41616.1"/>
    <property type="molecule type" value="Genomic_DNA"/>
</dbReference>